<feature type="transmembrane region" description="Helical" evidence="5">
    <location>
        <begin position="214"/>
        <end position="233"/>
    </location>
</feature>
<gene>
    <name evidence="6" type="ORF">A7U60_g1043</name>
</gene>
<evidence type="ECO:0000256" key="5">
    <source>
        <dbReference type="SAM" id="Phobius"/>
    </source>
</evidence>
<feature type="transmembrane region" description="Helical" evidence="5">
    <location>
        <begin position="142"/>
        <end position="163"/>
    </location>
</feature>
<keyword evidence="2 5" id="KW-0812">Transmembrane</keyword>
<feature type="transmembrane region" description="Helical" evidence="5">
    <location>
        <begin position="100"/>
        <end position="122"/>
    </location>
</feature>
<keyword evidence="4 5" id="KW-0472">Membrane</keyword>
<evidence type="ECO:0000313" key="7">
    <source>
        <dbReference type="Proteomes" id="UP000757232"/>
    </source>
</evidence>
<accession>A0A9Q5I4M9</accession>
<dbReference type="InterPro" id="IPR050598">
    <property type="entry name" value="AminoAcid_Transporter"/>
</dbReference>
<dbReference type="Pfam" id="PF13520">
    <property type="entry name" value="AA_permease_2"/>
    <property type="match status" value="1"/>
</dbReference>
<dbReference type="InterPro" id="IPR002293">
    <property type="entry name" value="AA/rel_permease1"/>
</dbReference>
<feature type="transmembrane region" description="Helical" evidence="5">
    <location>
        <begin position="420"/>
        <end position="437"/>
    </location>
</feature>
<sequence length="521" mass="56764">MSTPKMTVDVVEHIAEANEDEDVDDNGPLLGAPVEKVKSVSLSIGVDITGSIGLFFLAWILAPVFAYAGLSMYTELASMFPDRSGAEVVYLEQAYPRPKFLVPVSFAVTTVLLSFSATNSIVFAQYFMSLFNIQSTAFRQTAIALAVATFAVAVVAISTKWSLRAVNAMSGIKVISQVFVAAAGLAVLAGITRIKDPWSNFKDPWAESSLNGNALATAFVKTHFAFVGWSNAFNVLGEVKSDPVRTVRNSGRIALALVSTLFLLTNVAYVAAIPKDDIKQSGQLVGALFFQRIFGESWAAKLLPVMVTFSCLGNIIAVTVGQARVIREVARQGLLPWPEFFASTRPFGTPLGPVLLKYSLTVLVIIALPAADAFNFLLDLASYPHLFFSLATAFGVWILRKRLATHKSLDRRFRASNVSVSLSIFSCVFLVIMPWVPPEDGRADVSFWYATYCVVGIAILAACTFYYYVWIVLIPRWGGYEIVEEIEELEGGARLARLVRKYPSDASTPGSVSPERVALLN</sequence>
<feature type="transmembrane region" description="Helical" evidence="5">
    <location>
        <begin position="355"/>
        <end position="374"/>
    </location>
</feature>
<feature type="transmembrane region" description="Helical" evidence="5">
    <location>
        <begin position="48"/>
        <end position="70"/>
    </location>
</feature>
<feature type="transmembrane region" description="Helical" evidence="5">
    <location>
        <begin position="253"/>
        <end position="272"/>
    </location>
</feature>
<keyword evidence="3 5" id="KW-1133">Transmembrane helix</keyword>
<evidence type="ECO:0000256" key="3">
    <source>
        <dbReference type="ARBA" id="ARBA00022989"/>
    </source>
</evidence>
<dbReference type="EMBL" id="LNZH02000072">
    <property type="protein sequence ID" value="OCB91691.1"/>
    <property type="molecule type" value="Genomic_DNA"/>
</dbReference>
<feature type="transmembrane region" description="Helical" evidence="5">
    <location>
        <begin position="175"/>
        <end position="194"/>
    </location>
</feature>
<evidence type="ECO:0000313" key="6">
    <source>
        <dbReference type="EMBL" id="OCB91691.1"/>
    </source>
</evidence>
<dbReference type="Gene3D" id="1.20.1740.10">
    <property type="entry name" value="Amino acid/polyamine transporter I"/>
    <property type="match status" value="1"/>
</dbReference>
<protein>
    <submittedName>
        <fullName evidence="6">Amino acid transporter</fullName>
    </submittedName>
</protein>
<reference evidence="6" key="1">
    <citation type="submission" date="2016-06" db="EMBL/GenBank/DDBJ databases">
        <title>Draft Genome sequence of the fungus Inonotus baumii.</title>
        <authorList>
            <person name="Zhu H."/>
            <person name="Lin W."/>
        </authorList>
    </citation>
    <scope>NUCLEOTIDE SEQUENCE</scope>
    <source>
        <strain evidence="6">821</strain>
    </source>
</reference>
<dbReference type="GO" id="GO:0015179">
    <property type="term" value="F:L-amino acid transmembrane transporter activity"/>
    <property type="evidence" value="ECO:0007669"/>
    <property type="project" value="TreeGrafter"/>
</dbReference>
<comment type="caution">
    <text evidence="6">The sequence shown here is derived from an EMBL/GenBank/DDBJ whole genome shotgun (WGS) entry which is preliminary data.</text>
</comment>
<feature type="transmembrane region" description="Helical" evidence="5">
    <location>
        <begin position="380"/>
        <end position="399"/>
    </location>
</feature>
<dbReference type="GO" id="GO:0016020">
    <property type="term" value="C:membrane"/>
    <property type="evidence" value="ECO:0007669"/>
    <property type="project" value="UniProtKB-SubCell"/>
</dbReference>
<dbReference type="PIRSF" id="PIRSF006060">
    <property type="entry name" value="AA_transporter"/>
    <property type="match status" value="1"/>
</dbReference>
<proteinExistence type="predicted"/>
<dbReference type="AlphaFoldDB" id="A0A9Q5I4M9"/>
<evidence type="ECO:0000256" key="4">
    <source>
        <dbReference type="ARBA" id="ARBA00023136"/>
    </source>
</evidence>
<name>A0A9Q5I4M9_SANBA</name>
<keyword evidence="7" id="KW-1185">Reference proteome</keyword>
<organism evidence="6 7">
    <name type="scientific">Sanghuangporus baumii</name>
    <name type="common">Phellinus baumii</name>
    <dbReference type="NCBI Taxonomy" id="108892"/>
    <lineage>
        <taxon>Eukaryota</taxon>
        <taxon>Fungi</taxon>
        <taxon>Dikarya</taxon>
        <taxon>Basidiomycota</taxon>
        <taxon>Agaricomycotina</taxon>
        <taxon>Agaricomycetes</taxon>
        <taxon>Hymenochaetales</taxon>
        <taxon>Hymenochaetaceae</taxon>
        <taxon>Sanghuangporus</taxon>
    </lineage>
</organism>
<comment type="subcellular location">
    <subcellularLocation>
        <location evidence="1">Membrane</location>
        <topology evidence="1">Multi-pass membrane protein</topology>
    </subcellularLocation>
</comment>
<evidence type="ECO:0000256" key="1">
    <source>
        <dbReference type="ARBA" id="ARBA00004141"/>
    </source>
</evidence>
<feature type="transmembrane region" description="Helical" evidence="5">
    <location>
        <begin position="298"/>
        <end position="321"/>
    </location>
</feature>
<feature type="transmembrane region" description="Helical" evidence="5">
    <location>
        <begin position="449"/>
        <end position="469"/>
    </location>
</feature>
<dbReference type="OrthoDB" id="5982228at2759"/>
<evidence type="ECO:0000256" key="2">
    <source>
        <dbReference type="ARBA" id="ARBA00022692"/>
    </source>
</evidence>
<dbReference type="Proteomes" id="UP000757232">
    <property type="component" value="Unassembled WGS sequence"/>
</dbReference>
<dbReference type="PANTHER" id="PTHR11785:SF353">
    <property type="entry name" value="METHIONINE TRANSPORTER (EUROFUNG)"/>
    <property type="match status" value="1"/>
</dbReference>
<dbReference type="PANTHER" id="PTHR11785">
    <property type="entry name" value="AMINO ACID TRANSPORTER"/>
    <property type="match status" value="1"/>
</dbReference>